<proteinExistence type="predicted"/>
<gene>
    <name evidence="1" type="ORF">F751_5881</name>
</gene>
<sequence length="77" mass="8039">MLKSALPGRVSPSSTAVSDGCYIVAVASETCLTVIVARLVEAWSGIRSQGERAYRQALKSAAPAGFLESEVLSPTAR</sequence>
<keyword evidence="2" id="KW-1185">Reference proteome</keyword>
<organism evidence="1 2">
    <name type="scientific">Auxenochlorella protothecoides</name>
    <name type="common">Green microalga</name>
    <name type="synonym">Chlorella protothecoides</name>
    <dbReference type="NCBI Taxonomy" id="3075"/>
    <lineage>
        <taxon>Eukaryota</taxon>
        <taxon>Viridiplantae</taxon>
        <taxon>Chlorophyta</taxon>
        <taxon>core chlorophytes</taxon>
        <taxon>Trebouxiophyceae</taxon>
        <taxon>Chlorellales</taxon>
        <taxon>Chlorellaceae</taxon>
        <taxon>Auxenochlorella</taxon>
    </lineage>
</organism>
<evidence type="ECO:0000313" key="1">
    <source>
        <dbReference type="EMBL" id="KFM27049.1"/>
    </source>
</evidence>
<dbReference type="RefSeq" id="XP_011400005.1">
    <property type="nucleotide sequence ID" value="XM_011401703.1"/>
</dbReference>
<protein>
    <submittedName>
        <fullName evidence="1">Uncharacterized protein</fullName>
    </submittedName>
</protein>
<dbReference type="AlphaFoldDB" id="A0A087SMU5"/>
<accession>A0A087SMU5</accession>
<dbReference type="GeneID" id="23617272"/>
<evidence type="ECO:0000313" key="2">
    <source>
        <dbReference type="Proteomes" id="UP000028924"/>
    </source>
</evidence>
<dbReference type="Proteomes" id="UP000028924">
    <property type="component" value="Unassembled WGS sequence"/>
</dbReference>
<name>A0A087SMU5_AUXPR</name>
<dbReference type="EMBL" id="KL662141">
    <property type="protein sequence ID" value="KFM27049.1"/>
    <property type="molecule type" value="Genomic_DNA"/>
</dbReference>
<reference evidence="1 2" key="1">
    <citation type="journal article" date="2014" name="BMC Genomics">
        <title>Oil accumulation mechanisms of the oleaginous microalga Chlorella protothecoides revealed through its genome, transcriptomes, and proteomes.</title>
        <authorList>
            <person name="Gao C."/>
            <person name="Wang Y."/>
            <person name="Shen Y."/>
            <person name="Yan D."/>
            <person name="He X."/>
            <person name="Dai J."/>
            <person name="Wu Q."/>
        </authorList>
    </citation>
    <scope>NUCLEOTIDE SEQUENCE [LARGE SCALE GENOMIC DNA]</scope>
    <source>
        <strain evidence="1 2">0710</strain>
    </source>
</reference>
<dbReference type="KEGG" id="apro:F751_5881"/>